<reference evidence="1" key="1">
    <citation type="submission" date="2025-08" db="UniProtKB">
        <authorList>
            <consortium name="Ensembl"/>
        </authorList>
    </citation>
    <scope>IDENTIFICATION</scope>
</reference>
<reference evidence="1" key="2">
    <citation type="submission" date="2025-09" db="UniProtKB">
        <authorList>
            <consortium name="Ensembl"/>
        </authorList>
    </citation>
    <scope>IDENTIFICATION</scope>
</reference>
<evidence type="ECO:0000313" key="2">
    <source>
        <dbReference type="Proteomes" id="UP000694427"/>
    </source>
</evidence>
<accession>A0A8C1MHB3</accession>
<protein>
    <submittedName>
        <fullName evidence="1">Uncharacterized protein</fullName>
    </submittedName>
</protein>
<proteinExistence type="predicted"/>
<dbReference type="Ensembl" id="ENSCCRT00010085354.1">
    <property type="protein sequence ID" value="ENSCCRP00010076936.1"/>
    <property type="gene ID" value="ENSCCRG00010033608.1"/>
</dbReference>
<organism evidence="1 2">
    <name type="scientific">Cyprinus carpio</name>
    <name type="common">Common carp</name>
    <dbReference type="NCBI Taxonomy" id="7962"/>
    <lineage>
        <taxon>Eukaryota</taxon>
        <taxon>Metazoa</taxon>
        <taxon>Chordata</taxon>
        <taxon>Craniata</taxon>
        <taxon>Vertebrata</taxon>
        <taxon>Euteleostomi</taxon>
        <taxon>Actinopterygii</taxon>
        <taxon>Neopterygii</taxon>
        <taxon>Teleostei</taxon>
        <taxon>Ostariophysi</taxon>
        <taxon>Cypriniformes</taxon>
        <taxon>Cyprinidae</taxon>
        <taxon>Cyprininae</taxon>
        <taxon>Cyprinus</taxon>
    </lineage>
</organism>
<name>A0A8C1MHB3_CYPCA</name>
<sequence length="127" mass="14759">MAMMGLRASYHRVLDRIEHVLPAKLRPIYNHPAGPKTVFFWAPMFKWVKFKHPSLPHSLLFRSYLVPVFLGYYTQELESLCCKLLCWRCRRITALQNMETFVQFPNKPSADANSLAVKCIKSCVKAI</sequence>
<dbReference type="Proteomes" id="UP000694427">
    <property type="component" value="Unplaced"/>
</dbReference>
<keyword evidence="2" id="KW-1185">Reference proteome</keyword>
<dbReference type="AlphaFoldDB" id="A0A8C1MHB3"/>
<evidence type="ECO:0000313" key="1">
    <source>
        <dbReference type="Ensembl" id="ENSCCRP00010076936.1"/>
    </source>
</evidence>